<keyword evidence="9 10" id="KW-0511">Multifunctional enzyme</keyword>
<dbReference type="NCBIfam" id="NF002481">
    <property type="entry name" value="PRK01747.1-2"/>
    <property type="match status" value="1"/>
</dbReference>
<comment type="subcellular location">
    <subcellularLocation>
        <location evidence="10">Cytoplasm</location>
    </subcellularLocation>
</comment>
<dbReference type="EMBL" id="QQOH01000002">
    <property type="protein sequence ID" value="RDE22451.1"/>
    <property type="molecule type" value="Genomic_DNA"/>
</dbReference>
<keyword evidence="5 10" id="KW-0949">S-adenosyl-L-methionine</keyword>
<evidence type="ECO:0000256" key="7">
    <source>
        <dbReference type="ARBA" id="ARBA00022827"/>
    </source>
</evidence>
<sequence>MAKRDTNNHATGQAETARLLWDEQGQPLAQAFEDFYFSRASGLEESRYVFVQHNDLPQRFEQLPADAAFTVAETGFGTGLTFLSCWHCWRQQAPATARLHFISVERHPLNPDDLTRALALWPQLDSLAQALIKQYPPACNGYHRLSFDQGRVQLTLLYGEASDAFSRLDAEVDAWFLDGFSPAKNPEMWSDALFAQLARLSRTGTSFSTFTAASDVRRGLEQVGFRIEKAKGFGLKREMIRGRYEVPVNNSSEPDQAPVPGPNTARSRPWFDRPQPCADNPQRVLVIGAGIAGASTAFALAERGCRVSLYERGAAPGCGASGNPQGVLYAKLPAQPTYHSRIHLSGYLHSLRLLHRLAQPGEDWAPCGVIQLALNDKEQTKQQALLQGANYPKTLVTGLNQAQASEQAGLPLAAGGLLFPEAGWVSPARLCARLLQHPNIDCHFNQPIEQIRFEQQSRSWQLFQNGQLLDQSQQLVVCTAHEANQLEPLTELPLKPIRGQTTSLPQIEASASLKSVVCANGYISPPKNGRYCFGASFDLHDQSPELRSQDHRLNLAHVEEISPLLGQQLGHQLEQALGRVGFRCAAPDYLPIVGAVPDRAAYLHNYRQLSRDAKAEIDTPPVHLPGLFVNLAHGSKGMITAPLAGSLLADLILNQPLGLERELLETLNPARFLIKKVIKGAI</sequence>
<evidence type="ECO:0000313" key="15">
    <source>
        <dbReference type="Proteomes" id="UP000253769"/>
    </source>
</evidence>
<feature type="region of interest" description="FAD-dependent cmnm(5)s(2)U34 oxidoreductase" evidence="10">
    <location>
        <begin position="287"/>
        <end position="682"/>
    </location>
</feature>
<accession>A0A369WLW2</accession>
<evidence type="ECO:0000256" key="5">
    <source>
        <dbReference type="ARBA" id="ARBA00022691"/>
    </source>
</evidence>
<proteinExistence type="inferred from homology"/>
<comment type="caution">
    <text evidence="14">The sequence shown here is derived from an EMBL/GenBank/DDBJ whole genome shotgun (WGS) entry which is preliminary data.</text>
</comment>
<dbReference type="RefSeq" id="WP_114695075.1">
    <property type="nucleotide sequence ID" value="NZ_QQOH01000002.1"/>
</dbReference>
<dbReference type="GO" id="GO:0050660">
    <property type="term" value="F:flavin adenine dinucleotide binding"/>
    <property type="evidence" value="ECO:0007669"/>
    <property type="project" value="UniProtKB-UniRule"/>
</dbReference>
<dbReference type="InterPro" id="IPR017610">
    <property type="entry name" value="tRNA_S-uridine_synth_MnmC_C"/>
</dbReference>
<evidence type="ECO:0000256" key="3">
    <source>
        <dbReference type="ARBA" id="ARBA00022630"/>
    </source>
</evidence>
<dbReference type="OrthoDB" id="9786494at2"/>
<organism evidence="14 15">
    <name type="scientific">Motiliproteus coralliicola</name>
    <dbReference type="NCBI Taxonomy" id="2283196"/>
    <lineage>
        <taxon>Bacteria</taxon>
        <taxon>Pseudomonadati</taxon>
        <taxon>Pseudomonadota</taxon>
        <taxon>Gammaproteobacteria</taxon>
        <taxon>Oceanospirillales</taxon>
        <taxon>Oceanospirillaceae</taxon>
        <taxon>Motiliproteus</taxon>
    </lineage>
</organism>
<dbReference type="SUPFAM" id="SSF54373">
    <property type="entry name" value="FAD-linked reductases, C-terminal domain"/>
    <property type="match status" value="1"/>
</dbReference>
<feature type="domain" description="MnmC-like methyltransferase" evidence="13">
    <location>
        <begin position="122"/>
        <end position="243"/>
    </location>
</feature>
<dbReference type="Pfam" id="PF01266">
    <property type="entry name" value="DAO"/>
    <property type="match status" value="1"/>
</dbReference>
<dbReference type="Pfam" id="PF05430">
    <property type="entry name" value="Methyltransf_30"/>
    <property type="match status" value="1"/>
</dbReference>
<keyword evidence="15" id="KW-1185">Reference proteome</keyword>
<comment type="catalytic activity">
    <reaction evidence="10">
        <text>5-aminomethyl-2-thiouridine(34) in tRNA + S-adenosyl-L-methionine = 5-methylaminomethyl-2-thiouridine(34) in tRNA + S-adenosyl-L-homocysteine + H(+)</text>
        <dbReference type="Rhea" id="RHEA:19569"/>
        <dbReference type="Rhea" id="RHEA-COMP:10195"/>
        <dbReference type="Rhea" id="RHEA-COMP:10197"/>
        <dbReference type="ChEBI" id="CHEBI:15378"/>
        <dbReference type="ChEBI" id="CHEBI:57856"/>
        <dbReference type="ChEBI" id="CHEBI:59789"/>
        <dbReference type="ChEBI" id="CHEBI:74454"/>
        <dbReference type="ChEBI" id="CHEBI:74455"/>
        <dbReference type="EC" id="2.1.1.61"/>
    </reaction>
</comment>
<name>A0A369WLW2_9GAMM</name>
<evidence type="ECO:0000256" key="2">
    <source>
        <dbReference type="ARBA" id="ARBA00022603"/>
    </source>
</evidence>
<dbReference type="InterPro" id="IPR036188">
    <property type="entry name" value="FAD/NAD-bd_sf"/>
</dbReference>
<dbReference type="EC" id="2.1.1.61" evidence="10"/>
<keyword evidence="2 10" id="KW-0489">Methyltransferase</keyword>
<dbReference type="NCBIfam" id="NF033855">
    <property type="entry name" value="tRNA_MNMC2"/>
    <property type="match status" value="1"/>
</dbReference>
<dbReference type="NCBIfam" id="TIGR03197">
    <property type="entry name" value="MnmC_Cterm"/>
    <property type="match status" value="1"/>
</dbReference>
<dbReference type="GO" id="GO:0004808">
    <property type="term" value="F:tRNA (5-methylaminomethyl-2-thiouridylate)(34)-methyltransferase activity"/>
    <property type="evidence" value="ECO:0007669"/>
    <property type="project" value="UniProtKB-EC"/>
</dbReference>
<dbReference type="InterPro" id="IPR029063">
    <property type="entry name" value="SAM-dependent_MTases_sf"/>
</dbReference>
<evidence type="ECO:0000256" key="11">
    <source>
        <dbReference type="SAM" id="MobiDB-lite"/>
    </source>
</evidence>
<dbReference type="PANTHER" id="PTHR13847:SF283">
    <property type="entry name" value="TRNA 5-METHYLAMINOMETHYL-2-THIOURIDINE BIOSYNTHESIS BIFUNCTIONAL PROTEIN MNMC"/>
    <property type="match status" value="1"/>
</dbReference>
<keyword evidence="3 10" id="KW-0285">Flavoprotein</keyword>
<comment type="cofactor">
    <cofactor evidence="10">
        <name>FAD</name>
        <dbReference type="ChEBI" id="CHEBI:57692"/>
    </cofactor>
</comment>
<dbReference type="GO" id="GO:0005737">
    <property type="term" value="C:cytoplasm"/>
    <property type="evidence" value="ECO:0007669"/>
    <property type="project" value="UniProtKB-SubCell"/>
</dbReference>
<dbReference type="HAMAP" id="MF_01102">
    <property type="entry name" value="MnmC"/>
    <property type="match status" value="1"/>
</dbReference>
<protein>
    <recommendedName>
        <fullName evidence="10">tRNA 5-methylaminomethyl-2-thiouridine biosynthesis bifunctional protein MnmC</fullName>
        <shortName evidence="10">tRNA mnm(5)s(2)U biosynthesis bifunctional protein</shortName>
    </recommendedName>
    <domain>
        <recommendedName>
            <fullName evidence="10">tRNA (mnm(5)s(2)U34)-methyltransferase</fullName>
            <ecNumber evidence="10">2.1.1.61</ecNumber>
        </recommendedName>
    </domain>
    <domain>
        <recommendedName>
            <fullName evidence="10">FAD-dependent cmnm(5)s(2)U34 oxidoreductase</fullName>
            <ecNumber evidence="10">1.5.-.-</ecNumber>
        </recommendedName>
    </domain>
</protein>
<evidence type="ECO:0000256" key="4">
    <source>
        <dbReference type="ARBA" id="ARBA00022679"/>
    </source>
</evidence>
<evidence type="ECO:0000313" key="14">
    <source>
        <dbReference type="EMBL" id="RDE22451.1"/>
    </source>
</evidence>
<feature type="domain" description="FAD dependent oxidoreductase" evidence="12">
    <location>
        <begin position="283"/>
        <end position="651"/>
    </location>
</feature>
<evidence type="ECO:0000256" key="10">
    <source>
        <dbReference type="HAMAP-Rule" id="MF_01102"/>
    </source>
</evidence>
<comment type="similarity">
    <text evidence="10">In the N-terminal section; belongs to the methyltransferase superfamily. tRNA (mnm(5)s(2)U34)-methyltransferase family.</text>
</comment>
<keyword evidence="4 10" id="KW-0808">Transferase</keyword>
<dbReference type="GO" id="GO:0016645">
    <property type="term" value="F:oxidoreductase activity, acting on the CH-NH group of donors"/>
    <property type="evidence" value="ECO:0007669"/>
    <property type="project" value="InterPro"/>
</dbReference>
<keyword evidence="1 10" id="KW-0963">Cytoplasm</keyword>
<comment type="similarity">
    <text evidence="10">In the C-terminal section; belongs to the DAO family.</text>
</comment>
<dbReference type="PANTHER" id="PTHR13847">
    <property type="entry name" value="SARCOSINE DEHYDROGENASE-RELATED"/>
    <property type="match status" value="1"/>
</dbReference>
<dbReference type="InterPro" id="IPR023032">
    <property type="entry name" value="tRNA_MAMT_biosynth_bifunc_MnmC"/>
</dbReference>
<dbReference type="Gene3D" id="3.50.50.60">
    <property type="entry name" value="FAD/NAD(P)-binding domain"/>
    <property type="match status" value="1"/>
</dbReference>
<evidence type="ECO:0000256" key="6">
    <source>
        <dbReference type="ARBA" id="ARBA00022694"/>
    </source>
</evidence>
<gene>
    <name evidence="10" type="primary">mnmC</name>
    <name evidence="14" type="ORF">DV711_07545</name>
</gene>
<evidence type="ECO:0000256" key="9">
    <source>
        <dbReference type="ARBA" id="ARBA00023268"/>
    </source>
</evidence>
<dbReference type="SUPFAM" id="SSF51905">
    <property type="entry name" value="FAD/NAD(P)-binding domain"/>
    <property type="match status" value="1"/>
</dbReference>
<evidence type="ECO:0000256" key="1">
    <source>
        <dbReference type="ARBA" id="ARBA00022490"/>
    </source>
</evidence>
<evidence type="ECO:0000259" key="12">
    <source>
        <dbReference type="Pfam" id="PF01266"/>
    </source>
</evidence>
<dbReference type="GO" id="GO:0032259">
    <property type="term" value="P:methylation"/>
    <property type="evidence" value="ECO:0007669"/>
    <property type="project" value="UniProtKB-KW"/>
</dbReference>
<feature type="region of interest" description="Disordered" evidence="11">
    <location>
        <begin position="246"/>
        <end position="273"/>
    </location>
</feature>
<keyword evidence="6 10" id="KW-0819">tRNA processing</keyword>
<dbReference type="InterPro" id="IPR006076">
    <property type="entry name" value="FAD-dep_OxRdtase"/>
</dbReference>
<reference evidence="14 15" key="1">
    <citation type="submission" date="2018-07" db="EMBL/GenBank/DDBJ databases">
        <title>Motiliproteus coralliicola sp. nov., a bacterium isolated from Coral.</title>
        <authorList>
            <person name="Wang G."/>
        </authorList>
    </citation>
    <scope>NUCLEOTIDE SEQUENCE [LARGE SCALE GENOMIC DNA]</scope>
    <source>
        <strain evidence="14 15">C34</strain>
    </source>
</reference>
<dbReference type="EC" id="1.5.-.-" evidence="10"/>
<dbReference type="Gene3D" id="3.30.9.10">
    <property type="entry name" value="D-Amino Acid Oxidase, subunit A, domain 2"/>
    <property type="match status" value="1"/>
</dbReference>
<dbReference type="InterPro" id="IPR008471">
    <property type="entry name" value="MnmC-like_methylTransf"/>
</dbReference>
<keyword evidence="7 10" id="KW-0274">FAD</keyword>
<feature type="region of interest" description="tRNA (mnm(5)s(2)U34)-methyltransferase" evidence="10">
    <location>
        <begin position="1"/>
        <end position="245"/>
    </location>
</feature>
<dbReference type="Proteomes" id="UP000253769">
    <property type="component" value="Unassembled WGS sequence"/>
</dbReference>
<dbReference type="Gene3D" id="3.40.50.150">
    <property type="entry name" value="Vaccinia Virus protein VP39"/>
    <property type="match status" value="1"/>
</dbReference>
<evidence type="ECO:0000256" key="8">
    <source>
        <dbReference type="ARBA" id="ARBA00023002"/>
    </source>
</evidence>
<comment type="function">
    <text evidence="10">Catalyzes the last two steps in the biosynthesis of 5-methylaminomethyl-2-thiouridine (mnm(5)s(2)U) at the wobble position (U34) in tRNA. Catalyzes the FAD-dependent demodification of cmnm(5)s(2)U34 to nm(5)s(2)U34, followed by the transfer of a methyl group from S-adenosyl-L-methionine to nm(5)s(2)U34, to form mnm(5)s(2)U34.</text>
</comment>
<evidence type="ECO:0000259" key="13">
    <source>
        <dbReference type="Pfam" id="PF05430"/>
    </source>
</evidence>
<keyword evidence="8 10" id="KW-0560">Oxidoreductase</keyword>
<dbReference type="AlphaFoldDB" id="A0A369WLW2"/>
<dbReference type="InterPro" id="IPR047785">
    <property type="entry name" value="tRNA_MNMC2"/>
</dbReference>
<dbReference type="GO" id="GO:0002098">
    <property type="term" value="P:tRNA wobble uridine modification"/>
    <property type="evidence" value="ECO:0007669"/>
    <property type="project" value="TreeGrafter"/>
</dbReference>